<feature type="compositionally biased region" description="Low complexity" evidence="3">
    <location>
        <begin position="106"/>
        <end position="126"/>
    </location>
</feature>
<dbReference type="InterPro" id="IPR021109">
    <property type="entry name" value="Peptidase_aspartic_dom_sf"/>
</dbReference>
<dbReference type="EMBL" id="FJOG01000041">
    <property type="protein sequence ID" value="CZR67045.1"/>
    <property type="molecule type" value="Genomic_DNA"/>
</dbReference>
<name>A0A1L7XPV4_9HELO</name>
<dbReference type="AlphaFoldDB" id="A0A1L7XPV4"/>
<gene>
    <name evidence="6" type="ORF">PAC_16944</name>
</gene>
<dbReference type="PANTHER" id="PTHR47966">
    <property type="entry name" value="BETA-SITE APP-CLEAVING ENZYME, ISOFORM A-RELATED"/>
    <property type="match status" value="1"/>
</dbReference>
<dbReference type="OrthoDB" id="771136at2759"/>
<evidence type="ECO:0000259" key="5">
    <source>
        <dbReference type="PROSITE" id="PS51767"/>
    </source>
</evidence>
<feature type="active site" evidence="2">
    <location>
        <position position="610"/>
    </location>
</feature>
<evidence type="ECO:0000256" key="1">
    <source>
        <dbReference type="ARBA" id="ARBA00007447"/>
    </source>
</evidence>
<dbReference type="PANTHER" id="PTHR47966:SF51">
    <property type="entry name" value="BETA-SITE APP-CLEAVING ENZYME, ISOFORM A-RELATED"/>
    <property type="match status" value="1"/>
</dbReference>
<feature type="region of interest" description="Disordered" evidence="3">
    <location>
        <begin position="76"/>
        <end position="148"/>
    </location>
</feature>
<dbReference type="InterPro" id="IPR001461">
    <property type="entry name" value="Aspartic_peptidase_A1"/>
</dbReference>
<feature type="active site" evidence="2">
    <location>
        <position position="435"/>
    </location>
</feature>
<dbReference type="SUPFAM" id="SSF50630">
    <property type="entry name" value="Acid proteases"/>
    <property type="match status" value="1"/>
</dbReference>
<keyword evidence="7" id="KW-1185">Reference proteome</keyword>
<proteinExistence type="inferred from homology"/>
<dbReference type="PRINTS" id="PR00792">
    <property type="entry name" value="PEPSIN"/>
</dbReference>
<feature type="compositionally biased region" description="Polar residues" evidence="3">
    <location>
        <begin position="77"/>
        <end position="96"/>
    </location>
</feature>
<dbReference type="STRING" id="576137.A0A1L7XPV4"/>
<evidence type="ECO:0000256" key="4">
    <source>
        <dbReference type="SAM" id="SignalP"/>
    </source>
</evidence>
<dbReference type="InterPro" id="IPR033121">
    <property type="entry name" value="PEPTIDASE_A1"/>
</dbReference>
<sequence length="738" mass="80379">MTIRVVFFLLLLAQTALGINKNLRKYYSRQQSVHDGIKSQFDEGKTAVTTYAWVHLTTVTATSGWDEVDQWTRLSRKTTPATASVTDSPQPTSTQEPAAADLSPTQSPSFAGTSSTSSDASWSWQPFHDDTQSQFDEGKTGVTARATEGDGAVTWTKTMTATSGGENNLMARTIIHDHLHATATNSPQEVGNWDRAGPQVAEVSAKFQSMYDYIQSQFDGGKTVATATTTFGGPGPVFTNTPGWNTIIPYATFAPRPSANASLRPRVLSEDTEVITAVAEWVTYTGTRTATVTNCGKAIFTLPTDGPDKRDNPWAGAASSAWKSFHDGIESQFDEGKSIVTATAMIMEQALTITMTSTEGWDRSFPYHIPSSWPHSPRCLHERAPRKSQPKKDKKNGMVATAVFSGSSEVPDMTGKWLATIYVGTPPQNVSVKIDTTTTDFWVPKSGFNESASSTYVHIDDTFWSDNSMTGSLVHDTLSFGTLKNDAEIEFANTTFGLTIGAQTSDGSYGGLGLGFASLDEDRDTSFLTWLGRTHNITLFTLDLQPGSEGHLEFGSIDSSRFKGKINYTPAKPYEYQSFGESWAINITSFAIGSGKKAKTVATKAQVVLDTNMNYLGLPEGVVEEYYSHVKGASYRGSGQWGYPCTSKLLDLTFRLEGGYVGHVTKEALKGTRLGLYDEEPDDDGSTSNIVDGVDNMCYARLMTTDREDVAFFGLPIFQHHFMVFDVAGERVGFANKA</sequence>
<feature type="signal peptide" evidence="4">
    <location>
        <begin position="1"/>
        <end position="18"/>
    </location>
</feature>
<reference evidence="6 7" key="1">
    <citation type="submission" date="2016-03" db="EMBL/GenBank/DDBJ databases">
        <authorList>
            <person name="Ploux O."/>
        </authorList>
    </citation>
    <scope>NUCLEOTIDE SEQUENCE [LARGE SCALE GENOMIC DNA]</scope>
    <source>
        <strain evidence="6 7">UAMH 11012</strain>
    </source>
</reference>
<feature type="domain" description="Peptidase A1" evidence="5">
    <location>
        <begin position="417"/>
        <end position="735"/>
    </location>
</feature>
<comment type="similarity">
    <text evidence="1">Belongs to the peptidase A1 family.</text>
</comment>
<feature type="compositionally biased region" description="Basic and acidic residues" evidence="3">
    <location>
        <begin position="127"/>
        <end position="139"/>
    </location>
</feature>
<dbReference type="Pfam" id="PF00026">
    <property type="entry name" value="Asp"/>
    <property type="match status" value="1"/>
</dbReference>
<feature type="region of interest" description="Disordered" evidence="3">
    <location>
        <begin position="376"/>
        <end position="396"/>
    </location>
</feature>
<dbReference type="GO" id="GO:0004190">
    <property type="term" value="F:aspartic-type endopeptidase activity"/>
    <property type="evidence" value="ECO:0007669"/>
    <property type="project" value="InterPro"/>
</dbReference>
<organism evidence="6 7">
    <name type="scientific">Phialocephala subalpina</name>
    <dbReference type="NCBI Taxonomy" id="576137"/>
    <lineage>
        <taxon>Eukaryota</taxon>
        <taxon>Fungi</taxon>
        <taxon>Dikarya</taxon>
        <taxon>Ascomycota</taxon>
        <taxon>Pezizomycotina</taxon>
        <taxon>Leotiomycetes</taxon>
        <taxon>Helotiales</taxon>
        <taxon>Mollisiaceae</taxon>
        <taxon>Phialocephala</taxon>
        <taxon>Phialocephala fortinii species complex</taxon>
    </lineage>
</organism>
<evidence type="ECO:0000313" key="6">
    <source>
        <dbReference type="EMBL" id="CZR67045.1"/>
    </source>
</evidence>
<dbReference type="Gene3D" id="2.40.70.10">
    <property type="entry name" value="Acid Proteases"/>
    <property type="match status" value="2"/>
</dbReference>
<dbReference type="GO" id="GO:0006508">
    <property type="term" value="P:proteolysis"/>
    <property type="evidence" value="ECO:0007669"/>
    <property type="project" value="InterPro"/>
</dbReference>
<keyword evidence="4" id="KW-0732">Signal</keyword>
<evidence type="ECO:0000256" key="3">
    <source>
        <dbReference type="SAM" id="MobiDB-lite"/>
    </source>
</evidence>
<feature type="chain" id="PRO_5012521489" description="Peptidase A1 domain-containing protein" evidence="4">
    <location>
        <begin position="19"/>
        <end position="738"/>
    </location>
</feature>
<accession>A0A1L7XPV4</accession>
<evidence type="ECO:0000313" key="7">
    <source>
        <dbReference type="Proteomes" id="UP000184330"/>
    </source>
</evidence>
<protein>
    <recommendedName>
        <fullName evidence="5">Peptidase A1 domain-containing protein</fullName>
    </recommendedName>
</protein>
<dbReference type="PROSITE" id="PS51767">
    <property type="entry name" value="PEPTIDASE_A1"/>
    <property type="match status" value="1"/>
</dbReference>
<dbReference type="Proteomes" id="UP000184330">
    <property type="component" value="Unassembled WGS sequence"/>
</dbReference>
<evidence type="ECO:0000256" key="2">
    <source>
        <dbReference type="PIRSR" id="PIRSR601461-1"/>
    </source>
</evidence>